<evidence type="ECO:0000313" key="3">
    <source>
        <dbReference type="EMBL" id="KAK7754223.1"/>
    </source>
</evidence>
<dbReference type="EMBL" id="JAKJXP020000022">
    <property type="protein sequence ID" value="KAK7754223.1"/>
    <property type="molecule type" value="Genomic_DNA"/>
</dbReference>
<dbReference type="InterPro" id="IPR000719">
    <property type="entry name" value="Prot_kinase_dom"/>
</dbReference>
<dbReference type="GO" id="GO:0004672">
    <property type="term" value="F:protein kinase activity"/>
    <property type="evidence" value="ECO:0007669"/>
    <property type="project" value="InterPro"/>
</dbReference>
<dbReference type="Proteomes" id="UP001320420">
    <property type="component" value="Unassembled WGS sequence"/>
</dbReference>
<dbReference type="GO" id="GO:0005524">
    <property type="term" value="F:ATP binding"/>
    <property type="evidence" value="ECO:0007669"/>
    <property type="project" value="UniProtKB-UniRule"/>
</dbReference>
<evidence type="ECO:0000313" key="4">
    <source>
        <dbReference type="Proteomes" id="UP001320420"/>
    </source>
</evidence>
<dbReference type="SUPFAM" id="SSF56112">
    <property type="entry name" value="Protein kinase-like (PK-like)"/>
    <property type="match status" value="1"/>
</dbReference>
<keyword evidence="1" id="KW-0067">ATP-binding</keyword>
<protein>
    <recommendedName>
        <fullName evidence="2">Protein kinase domain-containing protein</fullName>
    </recommendedName>
</protein>
<gene>
    <name evidence="3" type="ORF">SLS62_003800</name>
</gene>
<sequence>MAALPMGLAQMLAVADDEDATGRRSAAAADELVRHFQHQYRFTFEGLIGRGVFGATFRIVEKLQHGASRRLAVKRALEPYGYRSLRREITMLQYLRGSAHIANLVAWRDDPAPVNIRGLRRLRRFVHRGYEGAAQAALVGLANPVMVLEYLSNGDMGRLYDRALAHNILLPNRVLWSFFLCSMLGDEGGKFPEHAEVPIVKLIDFGQATVPQGFGNGSPENIYRAARIIVNLICRRGEGGDVTTHWQGRETRAGRILPDAAGNNPFPTLDPWLRDLLAECMAREWHRRPDLRTAIERAEIGARMPPAAYTFPPGALARETPEYIRAVLKTLVYDADPNA</sequence>
<accession>A0AAN9V644</accession>
<feature type="domain" description="Protein kinase" evidence="2">
    <location>
        <begin position="42"/>
        <end position="339"/>
    </location>
</feature>
<proteinExistence type="predicted"/>
<dbReference type="SMART" id="SM00220">
    <property type="entry name" value="S_TKc"/>
    <property type="match status" value="1"/>
</dbReference>
<dbReference type="PROSITE" id="PS50011">
    <property type="entry name" value="PROTEIN_KINASE_DOM"/>
    <property type="match status" value="1"/>
</dbReference>
<organism evidence="3 4">
    <name type="scientific">Diatrype stigma</name>
    <dbReference type="NCBI Taxonomy" id="117547"/>
    <lineage>
        <taxon>Eukaryota</taxon>
        <taxon>Fungi</taxon>
        <taxon>Dikarya</taxon>
        <taxon>Ascomycota</taxon>
        <taxon>Pezizomycotina</taxon>
        <taxon>Sordariomycetes</taxon>
        <taxon>Xylariomycetidae</taxon>
        <taxon>Xylariales</taxon>
        <taxon>Diatrypaceae</taxon>
        <taxon>Diatrype</taxon>
    </lineage>
</organism>
<reference evidence="3 4" key="1">
    <citation type="submission" date="2024-02" db="EMBL/GenBank/DDBJ databases">
        <title>De novo assembly and annotation of 12 fungi associated with fruit tree decline syndrome in Ontario, Canada.</title>
        <authorList>
            <person name="Sulman M."/>
            <person name="Ellouze W."/>
            <person name="Ilyukhin E."/>
        </authorList>
    </citation>
    <scope>NUCLEOTIDE SEQUENCE [LARGE SCALE GENOMIC DNA]</scope>
    <source>
        <strain evidence="3 4">M11/M66-122</strain>
    </source>
</reference>
<dbReference type="InterPro" id="IPR011009">
    <property type="entry name" value="Kinase-like_dom_sf"/>
</dbReference>
<dbReference type="PROSITE" id="PS00107">
    <property type="entry name" value="PROTEIN_KINASE_ATP"/>
    <property type="match status" value="1"/>
</dbReference>
<comment type="caution">
    <text evidence="3">The sequence shown here is derived from an EMBL/GenBank/DDBJ whole genome shotgun (WGS) entry which is preliminary data.</text>
</comment>
<evidence type="ECO:0000259" key="2">
    <source>
        <dbReference type="PROSITE" id="PS50011"/>
    </source>
</evidence>
<evidence type="ECO:0000256" key="1">
    <source>
        <dbReference type="PROSITE-ProRule" id="PRU10141"/>
    </source>
</evidence>
<feature type="binding site" evidence="1">
    <location>
        <position position="74"/>
    </location>
    <ligand>
        <name>ATP</name>
        <dbReference type="ChEBI" id="CHEBI:30616"/>
    </ligand>
</feature>
<dbReference type="AlphaFoldDB" id="A0AAN9V644"/>
<dbReference type="InterPro" id="IPR017441">
    <property type="entry name" value="Protein_kinase_ATP_BS"/>
</dbReference>
<keyword evidence="4" id="KW-1185">Reference proteome</keyword>
<keyword evidence="1" id="KW-0547">Nucleotide-binding</keyword>
<name>A0AAN9V644_9PEZI</name>